<accession>A0A9D9GVU4</accession>
<gene>
    <name evidence="4" type="ORF">IAC69_04195</name>
</gene>
<keyword evidence="2 4" id="KW-0067">ATP-binding</keyword>
<dbReference type="CDD" id="cd03221">
    <property type="entry name" value="ABCF_EF-3"/>
    <property type="match status" value="2"/>
</dbReference>
<dbReference type="SUPFAM" id="SSF52540">
    <property type="entry name" value="P-loop containing nucleoside triphosphate hydrolases"/>
    <property type="match status" value="2"/>
</dbReference>
<dbReference type="PROSITE" id="PS50893">
    <property type="entry name" value="ABC_TRANSPORTER_2"/>
    <property type="match status" value="2"/>
</dbReference>
<organism evidence="4 5">
    <name type="scientific">Candidatus Enterousia avistercoris</name>
    <dbReference type="NCBI Taxonomy" id="2840788"/>
    <lineage>
        <taxon>Bacteria</taxon>
        <taxon>Pseudomonadati</taxon>
        <taxon>Pseudomonadota</taxon>
        <taxon>Alphaproteobacteria</taxon>
        <taxon>Candidatus Enterousia</taxon>
    </lineage>
</organism>
<dbReference type="PANTHER" id="PTHR42855:SF2">
    <property type="entry name" value="DRUG RESISTANCE ABC TRANSPORTER,ATP-BINDING PROTEIN"/>
    <property type="match status" value="1"/>
</dbReference>
<feature type="domain" description="ABC transporter" evidence="3">
    <location>
        <begin position="1"/>
        <end position="261"/>
    </location>
</feature>
<dbReference type="GO" id="GO:0005524">
    <property type="term" value="F:ATP binding"/>
    <property type="evidence" value="ECO:0007669"/>
    <property type="project" value="UniProtKB-KW"/>
</dbReference>
<evidence type="ECO:0000259" key="3">
    <source>
        <dbReference type="PROSITE" id="PS50893"/>
    </source>
</evidence>
<protein>
    <submittedName>
        <fullName evidence="4">ABC-F family ATP-binding cassette domain-containing protein</fullName>
    </submittedName>
</protein>
<dbReference type="InterPro" id="IPR027417">
    <property type="entry name" value="P-loop_NTPase"/>
</dbReference>
<dbReference type="InterPro" id="IPR051309">
    <property type="entry name" value="ABCF_ATPase"/>
</dbReference>
<proteinExistence type="predicted"/>
<reference evidence="4" key="1">
    <citation type="submission" date="2020-10" db="EMBL/GenBank/DDBJ databases">
        <authorList>
            <person name="Gilroy R."/>
        </authorList>
    </citation>
    <scope>NUCLEOTIDE SEQUENCE</scope>
    <source>
        <strain evidence="4">8207</strain>
    </source>
</reference>
<dbReference type="EMBL" id="JADINC010000071">
    <property type="protein sequence ID" value="MBO8425648.1"/>
    <property type="molecule type" value="Genomic_DNA"/>
</dbReference>
<dbReference type="AlphaFoldDB" id="A0A9D9GVU4"/>
<dbReference type="InterPro" id="IPR017871">
    <property type="entry name" value="ABC_transporter-like_CS"/>
</dbReference>
<dbReference type="FunFam" id="3.40.50.300:FF:000011">
    <property type="entry name" value="Putative ABC transporter ATP-binding component"/>
    <property type="match status" value="1"/>
</dbReference>
<dbReference type="Pfam" id="PF00005">
    <property type="entry name" value="ABC_tran"/>
    <property type="match status" value="2"/>
</dbReference>
<evidence type="ECO:0000313" key="4">
    <source>
        <dbReference type="EMBL" id="MBO8425648.1"/>
    </source>
</evidence>
<evidence type="ECO:0000313" key="5">
    <source>
        <dbReference type="Proteomes" id="UP000823630"/>
    </source>
</evidence>
<reference evidence="4" key="2">
    <citation type="journal article" date="2021" name="PeerJ">
        <title>Extensive microbial diversity within the chicken gut microbiome revealed by metagenomics and culture.</title>
        <authorList>
            <person name="Gilroy R."/>
            <person name="Ravi A."/>
            <person name="Getino M."/>
            <person name="Pursley I."/>
            <person name="Horton D.L."/>
            <person name="Alikhan N.F."/>
            <person name="Baker D."/>
            <person name="Gharbi K."/>
            <person name="Hall N."/>
            <person name="Watson M."/>
            <person name="Adriaenssens E.M."/>
            <person name="Foster-Nyarko E."/>
            <person name="Jarju S."/>
            <person name="Secka A."/>
            <person name="Antonio M."/>
            <person name="Oren A."/>
            <person name="Chaudhuri R.R."/>
            <person name="La Ragione R."/>
            <person name="Hildebrand F."/>
            <person name="Pallen M.J."/>
        </authorList>
    </citation>
    <scope>NUCLEOTIDE SEQUENCE</scope>
    <source>
        <strain evidence="4">8207</strain>
    </source>
</reference>
<dbReference type="InterPro" id="IPR032781">
    <property type="entry name" value="ABC_tran_Xtn"/>
</dbReference>
<evidence type="ECO:0000256" key="2">
    <source>
        <dbReference type="ARBA" id="ARBA00022840"/>
    </source>
</evidence>
<name>A0A9D9GVU4_9PROT</name>
<evidence type="ECO:0000256" key="1">
    <source>
        <dbReference type="ARBA" id="ARBA00022741"/>
    </source>
</evidence>
<dbReference type="Proteomes" id="UP000823630">
    <property type="component" value="Unassembled WGS sequence"/>
</dbReference>
<dbReference type="InterPro" id="IPR003593">
    <property type="entry name" value="AAA+_ATPase"/>
</dbReference>
<dbReference type="Pfam" id="PF12848">
    <property type="entry name" value="ABC_tran_Xtn"/>
    <property type="match status" value="1"/>
</dbReference>
<dbReference type="GO" id="GO:0016887">
    <property type="term" value="F:ATP hydrolysis activity"/>
    <property type="evidence" value="ECO:0007669"/>
    <property type="project" value="InterPro"/>
</dbReference>
<feature type="domain" description="ABC transporter" evidence="3">
    <location>
        <begin position="327"/>
        <end position="534"/>
    </location>
</feature>
<dbReference type="SMART" id="SM00382">
    <property type="entry name" value="AAA"/>
    <property type="match status" value="2"/>
</dbReference>
<dbReference type="PANTHER" id="PTHR42855">
    <property type="entry name" value="ABC TRANSPORTER ATP-BINDING SUBUNIT"/>
    <property type="match status" value="1"/>
</dbReference>
<dbReference type="PROSITE" id="PS00211">
    <property type="entry name" value="ABC_TRANSPORTER_1"/>
    <property type="match status" value="2"/>
</dbReference>
<comment type="caution">
    <text evidence="4">The sequence shown here is derived from an EMBL/GenBank/DDBJ whole genome shotgun (WGS) entry which is preliminary data.</text>
</comment>
<keyword evidence="1" id="KW-0547">Nucleotide-binding</keyword>
<dbReference type="Gene3D" id="3.40.50.300">
    <property type="entry name" value="P-loop containing nucleotide triphosphate hydrolases"/>
    <property type="match status" value="2"/>
</dbReference>
<sequence length="538" mass="60579">MRAENLTLSFGTNVVYDGAGFNMPARAKVGIVGVNGAGKTTLFKIMLGQIVPDAGFIDTGGANIGYLPQQIEIKNPDETVWDFICTARPIARLESELNDLYVALANSPDDENIQNKISQIQERLDYYDVYNAESAMLNIIENMQLGNLVDMRISDLSGGQKSKVAFARLLYSVSDILLLDEPTNHLDAASREFVCDYLKHYKGSVLIISHDTDFLNKIVSKILFVDKTTHKITLIDGNYDDYKNKIAQMRVRQQAKIESENRQIKHLSEFVARANAASPTNHSIKKAGHTRAAQLKKLMEHRTVRDAEYKKVKMNLAPLHDGARFPIMVDNLWFRYPGKKLLYRNLSFHITGGERFLIVGENGAGKSTLLKLIMGFLTPERGIIDINPKTDIAYYAQELEQLDLNKSVLENVSGSEYTDLQLRAALANFLFFGTDVFKLVGVLSPGERARVALCKLLLRRANLLILDEPTNHLDPETQMIIGDNFHDFAGTIIVVSHNPEFVEQIGITRMLVLPDGRIEDYDHEKLEYYYSVNSENDK</sequence>
<dbReference type="NCBIfam" id="NF000355">
    <property type="entry name" value="ribo_prot_ABC_F"/>
    <property type="match status" value="1"/>
</dbReference>
<dbReference type="InterPro" id="IPR003439">
    <property type="entry name" value="ABC_transporter-like_ATP-bd"/>
</dbReference>